<reference evidence="1" key="1">
    <citation type="submission" date="2015-10" db="EMBL/GenBank/DDBJ databases">
        <authorList>
            <person name="Gilbert D.G."/>
        </authorList>
    </citation>
    <scope>NUCLEOTIDE SEQUENCE</scope>
</reference>
<dbReference type="EMBL" id="CZQE01000364">
    <property type="protein sequence ID" value="CUS46431.1"/>
    <property type="molecule type" value="Genomic_DNA"/>
</dbReference>
<sequence>MMLALALQLAGPAVPPEEPIEDIVVLGERLKRVGVSMKIDRKGRLRMCRVIHSVGDAELDRFWCDAGVACAATKPKDAAALTACIEARKDEYLERVIAMRSTKRQN</sequence>
<protein>
    <submittedName>
        <fullName evidence="1">Uncharacterized protein</fullName>
    </submittedName>
</protein>
<organism evidence="1">
    <name type="scientific">hydrothermal vent metagenome</name>
    <dbReference type="NCBI Taxonomy" id="652676"/>
    <lineage>
        <taxon>unclassified sequences</taxon>
        <taxon>metagenomes</taxon>
        <taxon>ecological metagenomes</taxon>
    </lineage>
</organism>
<proteinExistence type="predicted"/>
<accession>A0A160TNX2</accession>
<gene>
    <name evidence="1" type="ORF">MGWOODY_Smn3825</name>
</gene>
<name>A0A160TNX2_9ZZZZ</name>
<evidence type="ECO:0000313" key="1">
    <source>
        <dbReference type="EMBL" id="CUS46431.1"/>
    </source>
</evidence>
<dbReference type="AlphaFoldDB" id="A0A160TNX2"/>